<evidence type="ECO:0000256" key="2">
    <source>
        <dbReference type="ARBA" id="ARBA00023125"/>
    </source>
</evidence>
<dbReference type="SMART" id="SM00895">
    <property type="entry name" value="FCD"/>
    <property type="match status" value="1"/>
</dbReference>
<dbReference type="InterPro" id="IPR036388">
    <property type="entry name" value="WH-like_DNA-bd_sf"/>
</dbReference>
<accession>A0A172YIM1</accession>
<dbReference type="EMBL" id="CP015243">
    <property type="protein sequence ID" value="ANF59026.1"/>
    <property type="molecule type" value="Genomic_DNA"/>
</dbReference>
<keyword evidence="1" id="KW-0805">Transcription regulation</keyword>
<evidence type="ECO:0000313" key="5">
    <source>
        <dbReference type="EMBL" id="ANF59026.1"/>
    </source>
</evidence>
<evidence type="ECO:0000259" key="4">
    <source>
        <dbReference type="PROSITE" id="PS50949"/>
    </source>
</evidence>
<dbReference type="PANTHER" id="PTHR43537:SF5">
    <property type="entry name" value="UXU OPERON TRANSCRIPTIONAL REGULATOR"/>
    <property type="match status" value="1"/>
</dbReference>
<proteinExistence type="predicted"/>
<dbReference type="Proteomes" id="UP000077875">
    <property type="component" value="Chromosome"/>
</dbReference>
<dbReference type="GO" id="GO:0003677">
    <property type="term" value="F:DNA binding"/>
    <property type="evidence" value="ECO:0007669"/>
    <property type="project" value="UniProtKB-KW"/>
</dbReference>
<organism evidence="5 6">
    <name type="scientific">Halotalea alkalilenta</name>
    <dbReference type="NCBI Taxonomy" id="376489"/>
    <lineage>
        <taxon>Bacteria</taxon>
        <taxon>Pseudomonadati</taxon>
        <taxon>Pseudomonadota</taxon>
        <taxon>Gammaproteobacteria</taxon>
        <taxon>Oceanospirillales</taxon>
        <taxon>Halomonadaceae</taxon>
        <taxon>Halotalea</taxon>
    </lineage>
</organism>
<evidence type="ECO:0000256" key="3">
    <source>
        <dbReference type="ARBA" id="ARBA00023163"/>
    </source>
</evidence>
<dbReference type="Pfam" id="PF00392">
    <property type="entry name" value="GntR"/>
    <property type="match status" value="1"/>
</dbReference>
<evidence type="ECO:0000313" key="6">
    <source>
        <dbReference type="Proteomes" id="UP000077875"/>
    </source>
</evidence>
<dbReference type="PANTHER" id="PTHR43537">
    <property type="entry name" value="TRANSCRIPTIONAL REGULATOR, GNTR FAMILY"/>
    <property type="match status" value="1"/>
</dbReference>
<dbReference type="CDD" id="cd07377">
    <property type="entry name" value="WHTH_GntR"/>
    <property type="match status" value="1"/>
</dbReference>
<evidence type="ECO:0000256" key="1">
    <source>
        <dbReference type="ARBA" id="ARBA00023015"/>
    </source>
</evidence>
<keyword evidence="2" id="KW-0238">DNA-binding</keyword>
<dbReference type="Gene3D" id="1.20.120.530">
    <property type="entry name" value="GntR ligand-binding domain-like"/>
    <property type="match status" value="1"/>
</dbReference>
<dbReference type="STRING" id="376489.A5892_17450"/>
<gene>
    <name evidence="5" type="ORF">A5892_17450</name>
</gene>
<dbReference type="InterPro" id="IPR036390">
    <property type="entry name" value="WH_DNA-bd_sf"/>
</dbReference>
<feature type="domain" description="HTH gntR-type" evidence="4">
    <location>
        <begin position="9"/>
        <end position="77"/>
    </location>
</feature>
<dbReference type="AlphaFoldDB" id="A0A172YIM1"/>
<dbReference type="InterPro" id="IPR000524">
    <property type="entry name" value="Tscrpt_reg_HTH_GntR"/>
</dbReference>
<dbReference type="Gene3D" id="1.10.10.10">
    <property type="entry name" value="Winged helix-like DNA-binding domain superfamily/Winged helix DNA-binding domain"/>
    <property type="match status" value="1"/>
</dbReference>
<dbReference type="SMART" id="SM00345">
    <property type="entry name" value="HTH_GNTR"/>
    <property type="match status" value="1"/>
</dbReference>
<reference evidence="5 6" key="1">
    <citation type="submission" date="2016-04" db="EMBL/GenBank/DDBJ databases">
        <title>Complete Genome Sequence of Halotalea alkalilenta IHB B 13600.</title>
        <authorList>
            <person name="Swarnkar M.K."/>
            <person name="Sharma A."/>
            <person name="Kaushal K."/>
            <person name="Soni R."/>
            <person name="Rana S."/>
            <person name="Singh A.K."/>
            <person name="Gulati A."/>
        </authorList>
    </citation>
    <scope>NUCLEOTIDE SEQUENCE [LARGE SCALE GENOMIC DNA]</scope>
    <source>
        <strain evidence="5 6">IHB B 13600</strain>
    </source>
</reference>
<protein>
    <recommendedName>
        <fullName evidence="4">HTH gntR-type domain-containing protein</fullName>
    </recommendedName>
</protein>
<dbReference type="RefSeq" id="WP_064123877.1">
    <property type="nucleotide sequence ID" value="NZ_CP015243.1"/>
</dbReference>
<dbReference type="PROSITE" id="PS50949">
    <property type="entry name" value="HTH_GNTR"/>
    <property type="match status" value="1"/>
</dbReference>
<dbReference type="SUPFAM" id="SSF48008">
    <property type="entry name" value="GntR ligand-binding domain-like"/>
    <property type="match status" value="1"/>
</dbReference>
<dbReference type="KEGG" id="haa:A5892_17450"/>
<dbReference type="PRINTS" id="PR00035">
    <property type="entry name" value="HTHGNTR"/>
</dbReference>
<dbReference type="InterPro" id="IPR011711">
    <property type="entry name" value="GntR_C"/>
</dbReference>
<keyword evidence="3" id="KW-0804">Transcription</keyword>
<dbReference type="Pfam" id="PF07729">
    <property type="entry name" value="FCD"/>
    <property type="match status" value="1"/>
</dbReference>
<dbReference type="SUPFAM" id="SSF46785">
    <property type="entry name" value="Winged helix' DNA-binding domain"/>
    <property type="match status" value="1"/>
</dbReference>
<name>A0A172YIM1_9GAMM</name>
<keyword evidence="6" id="KW-1185">Reference proteome</keyword>
<sequence>MSDLPARSPHLSHQVADWLREEIISGALAPGERLPTEAALCERFEISRSVVREAISVLRDAGLVVSRRGSGSYVAEVASAMISLPLPGDQLSAVTGVLELRRALESEAAELAALRRTPAQLRRLKMALEELDEAVAAGGDGVEEDVAFHRLVAEASNSPYLLKVVNLCHVLLRRTIRITRSNEAKRGVYMRQVEREHALIVERIEAQDAQGASAAIRSHLEHAELRLRAC</sequence>
<dbReference type="InterPro" id="IPR008920">
    <property type="entry name" value="TF_FadR/GntR_C"/>
</dbReference>
<dbReference type="GO" id="GO:0003700">
    <property type="term" value="F:DNA-binding transcription factor activity"/>
    <property type="evidence" value="ECO:0007669"/>
    <property type="project" value="InterPro"/>
</dbReference>